<proteinExistence type="predicted"/>
<evidence type="ECO:0000313" key="2">
    <source>
        <dbReference type="Proteomes" id="UP000243406"/>
    </source>
</evidence>
<keyword evidence="2" id="KW-1185">Reference proteome</keyword>
<evidence type="ECO:0000313" key="1">
    <source>
        <dbReference type="EMBL" id="SKB65563.1"/>
    </source>
</evidence>
<organism evidence="1 2">
    <name type="scientific">Acetoanaerobium noterae</name>
    <dbReference type="NCBI Taxonomy" id="745369"/>
    <lineage>
        <taxon>Bacteria</taxon>
        <taxon>Bacillati</taxon>
        <taxon>Bacillota</taxon>
        <taxon>Clostridia</taxon>
        <taxon>Peptostreptococcales</taxon>
        <taxon>Filifactoraceae</taxon>
        <taxon>Acetoanaerobium</taxon>
    </lineage>
</organism>
<name>A0A1T5D1U5_9FIRM</name>
<dbReference type="AlphaFoldDB" id="A0A1T5D1U5"/>
<dbReference type="PIRSF" id="PIRSF037263">
    <property type="entry name" value="DUF951_bac"/>
    <property type="match status" value="1"/>
</dbReference>
<dbReference type="PANTHER" id="PTHR38455">
    <property type="entry name" value="HYPOTHETICAL CYTOSOLIC PROTEIN"/>
    <property type="match status" value="1"/>
</dbReference>
<dbReference type="PANTHER" id="PTHR38455:SF1">
    <property type="entry name" value="DUF951 DOMAIN-CONTAINING PROTEIN"/>
    <property type="match status" value="1"/>
</dbReference>
<evidence type="ECO:0008006" key="3">
    <source>
        <dbReference type="Google" id="ProtNLM"/>
    </source>
</evidence>
<accession>A0A1T5D1U5</accession>
<reference evidence="2" key="1">
    <citation type="submission" date="2017-02" db="EMBL/GenBank/DDBJ databases">
        <authorList>
            <person name="Varghese N."/>
            <person name="Submissions S."/>
        </authorList>
    </citation>
    <scope>NUCLEOTIDE SEQUENCE [LARGE SCALE GENOMIC DNA]</scope>
    <source>
        <strain evidence="2">ATCC 35199</strain>
    </source>
</reference>
<dbReference type="RefSeq" id="WP_013362778.1">
    <property type="nucleotide sequence ID" value="NZ_CP154629.1"/>
</dbReference>
<protein>
    <recommendedName>
        <fullName evidence="3">DUF951 domain-containing protein</fullName>
    </recommendedName>
</protein>
<dbReference type="Pfam" id="PF06107">
    <property type="entry name" value="DUF951"/>
    <property type="match status" value="1"/>
</dbReference>
<sequence>MPIKFEIGDVVELKKNHPCGGNTFEIMRIGMDFRIKCFTCDKQLWIERAELERRLKKHISKDEAKK</sequence>
<gene>
    <name evidence="1" type="ORF">SAMN02745120_2545</name>
</gene>
<dbReference type="EMBL" id="FUYN01000006">
    <property type="protein sequence ID" value="SKB65563.1"/>
    <property type="molecule type" value="Genomic_DNA"/>
</dbReference>
<dbReference type="InterPro" id="IPR009296">
    <property type="entry name" value="DUF951"/>
</dbReference>
<dbReference type="Proteomes" id="UP000243406">
    <property type="component" value="Unassembled WGS sequence"/>
</dbReference>